<reference evidence="2" key="1">
    <citation type="submission" date="2020-04" db="EMBL/GenBank/DDBJ databases">
        <authorList>
            <person name="Chiriac C."/>
            <person name="Salcher M."/>
            <person name="Ghai R."/>
            <person name="Kavagutti S V."/>
        </authorList>
    </citation>
    <scope>NUCLEOTIDE SEQUENCE</scope>
</reference>
<gene>
    <name evidence="2" type="ORF">UFOVP319_48</name>
</gene>
<dbReference type="EMBL" id="LR796336">
    <property type="protein sequence ID" value="CAB4137620.1"/>
    <property type="molecule type" value="Genomic_DNA"/>
</dbReference>
<feature type="compositionally biased region" description="Basic and acidic residues" evidence="1">
    <location>
        <begin position="44"/>
        <end position="58"/>
    </location>
</feature>
<evidence type="ECO:0000256" key="1">
    <source>
        <dbReference type="SAM" id="MobiDB-lite"/>
    </source>
</evidence>
<name>A0A6J5LXV5_9CAUD</name>
<evidence type="ECO:0000313" key="2">
    <source>
        <dbReference type="EMBL" id="CAB4137620.1"/>
    </source>
</evidence>
<sequence>MGKATAGRKRKIGERYPSGKLKPLFDRGCEGVQRRTAIYTPKSANDREAQKEKDRLRASPETFDAIGRAMVNGLLDGRSLDPSVLCSAGRDYIALVLRLYGVGSHKDSLGQFQPQSGGGGDNEGIQRAFDAKRAKLSQCSGAARVCMMSLLAPRETDYGPDWLDRLIFGTGSAMDLRRMEAALDGIEAIA</sequence>
<proteinExistence type="predicted"/>
<accession>A0A6J5LXV5</accession>
<organism evidence="2">
    <name type="scientific">uncultured Caudovirales phage</name>
    <dbReference type="NCBI Taxonomy" id="2100421"/>
    <lineage>
        <taxon>Viruses</taxon>
        <taxon>Duplodnaviria</taxon>
        <taxon>Heunggongvirae</taxon>
        <taxon>Uroviricota</taxon>
        <taxon>Caudoviricetes</taxon>
        <taxon>Peduoviridae</taxon>
        <taxon>Maltschvirus</taxon>
        <taxon>Maltschvirus maltsch</taxon>
    </lineage>
</organism>
<protein>
    <submittedName>
        <fullName evidence="2">Uncharacterized protein</fullName>
    </submittedName>
</protein>
<feature type="region of interest" description="Disordered" evidence="1">
    <location>
        <begin position="37"/>
        <end position="58"/>
    </location>
</feature>